<keyword evidence="1" id="KW-0812">Transmembrane</keyword>
<evidence type="ECO:0000256" key="1">
    <source>
        <dbReference type="SAM" id="Phobius"/>
    </source>
</evidence>
<feature type="transmembrane region" description="Helical" evidence="1">
    <location>
        <begin position="6"/>
        <end position="25"/>
    </location>
</feature>
<dbReference type="AlphaFoldDB" id="A0A955EC56"/>
<feature type="transmembrane region" description="Helical" evidence="1">
    <location>
        <begin position="70"/>
        <end position="88"/>
    </location>
</feature>
<keyword evidence="1" id="KW-1133">Transmembrane helix</keyword>
<sequence length="99" mass="11316">MQHFKINSAKLFTFIYLVLTLIFLIDSKTCSGFLCGLGILIPILPTAILAETLDLQSKFEEIVFASDISYWVTIFAHAGLIYYILYALEKFIKAYKPNR</sequence>
<gene>
    <name evidence="2" type="ORF">KC980_03920</name>
</gene>
<keyword evidence="1" id="KW-0472">Membrane</keyword>
<comment type="caution">
    <text evidence="2">The sequence shown here is derived from an EMBL/GenBank/DDBJ whole genome shotgun (WGS) entry which is preliminary data.</text>
</comment>
<proteinExistence type="predicted"/>
<reference evidence="2" key="2">
    <citation type="journal article" date="2021" name="Microbiome">
        <title>Successional dynamics and alternative stable states in a saline activated sludge microbial community over 9 years.</title>
        <authorList>
            <person name="Wang Y."/>
            <person name="Ye J."/>
            <person name="Ju F."/>
            <person name="Liu L."/>
            <person name="Boyd J.A."/>
            <person name="Deng Y."/>
            <person name="Parks D.H."/>
            <person name="Jiang X."/>
            <person name="Yin X."/>
            <person name="Woodcroft B.J."/>
            <person name="Tyson G.W."/>
            <person name="Hugenholtz P."/>
            <person name="Polz M.F."/>
            <person name="Zhang T."/>
        </authorList>
    </citation>
    <scope>NUCLEOTIDE SEQUENCE</scope>
    <source>
        <strain evidence="2">HKST-UBA79</strain>
    </source>
</reference>
<feature type="transmembrane region" description="Helical" evidence="1">
    <location>
        <begin position="32"/>
        <end position="50"/>
    </location>
</feature>
<evidence type="ECO:0000313" key="2">
    <source>
        <dbReference type="EMBL" id="MCA9308635.1"/>
    </source>
</evidence>
<dbReference type="EMBL" id="JAGQNX010000124">
    <property type="protein sequence ID" value="MCA9308635.1"/>
    <property type="molecule type" value="Genomic_DNA"/>
</dbReference>
<organism evidence="2 3">
    <name type="scientific">candidate division WWE3 bacterium</name>
    <dbReference type="NCBI Taxonomy" id="2053526"/>
    <lineage>
        <taxon>Bacteria</taxon>
        <taxon>Katanobacteria</taxon>
    </lineage>
</organism>
<evidence type="ECO:0000313" key="3">
    <source>
        <dbReference type="Proteomes" id="UP000740557"/>
    </source>
</evidence>
<protein>
    <submittedName>
        <fullName evidence="2">Uncharacterized protein</fullName>
    </submittedName>
</protein>
<dbReference type="Proteomes" id="UP000740557">
    <property type="component" value="Unassembled WGS sequence"/>
</dbReference>
<name>A0A955EC56_UNCKA</name>
<accession>A0A955EC56</accession>
<reference evidence="2" key="1">
    <citation type="submission" date="2020-04" db="EMBL/GenBank/DDBJ databases">
        <authorList>
            <person name="Zhang T."/>
        </authorList>
    </citation>
    <scope>NUCLEOTIDE SEQUENCE</scope>
    <source>
        <strain evidence="2">HKST-UBA79</strain>
    </source>
</reference>